<feature type="transmembrane region" description="Helical" evidence="1">
    <location>
        <begin position="76"/>
        <end position="96"/>
    </location>
</feature>
<evidence type="ECO:0000313" key="4">
    <source>
        <dbReference type="Proteomes" id="UP000182101"/>
    </source>
</evidence>
<dbReference type="Proteomes" id="UP000182101">
    <property type="component" value="Plasmid pAMCP48-600"/>
</dbReference>
<feature type="transmembrane region" description="Helical" evidence="1">
    <location>
        <begin position="300"/>
        <end position="322"/>
    </location>
</feature>
<keyword evidence="1" id="KW-0812">Transmembrane</keyword>
<geneLocation type="plasmid" evidence="4">
    <name>pamcp48-600</name>
</geneLocation>
<feature type="transmembrane region" description="Helical" evidence="1">
    <location>
        <begin position="220"/>
        <end position="239"/>
    </location>
</feature>
<feature type="domain" description="Acyltransferase 3" evidence="2">
    <location>
        <begin position="18"/>
        <end position="316"/>
    </location>
</feature>
<gene>
    <name evidence="3" type="ORF">BM524_19915</name>
</gene>
<sequence>MFNVFSLPQAGKDHISVLDGWRGTAISLVLINHFFNVKALHLGSMGVNLFFALSGVLMAQILFIKRQPLTLFYKRRVSRILPLFFIFVSMIYLFGYLNGSEEAKHYIATLFFLRSYVGEVGIWGADLPIGHLWSLNIEEHAYIMLSLMTLFIKDKRVAGALLLFIGTSSIAVSLYYELNRADLINDLTSLRQRTEANLAYLMIAGAYAINKPTLSRRYSYLPAFALIAGIFCYTDYAPWFSRTVFPPFLFAFTVAHLNEATHALKSFFNLKVLRLLGMWSFSLYLWQQPFYLYVKSHDYPVSMSCAGVLISLVVAIASFHLIESPARGFINQLRIKHWERVTN</sequence>
<feature type="transmembrane region" description="Helical" evidence="1">
    <location>
        <begin position="157"/>
        <end position="176"/>
    </location>
</feature>
<dbReference type="InterPro" id="IPR002656">
    <property type="entry name" value="Acyl_transf_3_dom"/>
</dbReference>
<keyword evidence="1" id="KW-1133">Transmembrane helix</keyword>
<dbReference type="GO" id="GO:0016747">
    <property type="term" value="F:acyltransferase activity, transferring groups other than amino-acyl groups"/>
    <property type="evidence" value="ECO:0007669"/>
    <property type="project" value="InterPro"/>
</dbReference>
<dbReference type="Pfam" id="PF01757">
    <property type="entry name" value="Acyl_transf_3"/>
    <property type="match status" value="1"/>
</dbReference>
<dbReference type="PANTHER" id="PTHR23028">
    <property type="entry name" value="ACETYLTRANSFERASE"/>
    <property type="match status" value="1"/>
</dbReference>
<keyword evidence="1" id="KW-0472">Membrane</keyword>
<accession>A0AAC9JI05</accession>
<feature type="transmembrane region" description="Helical" evidence="1">
    <location>
        <begin position="45"/>
        <end position="64"/>
    </location>
</feature>
<protein>
    <recommendedName>
        <fullName evidence="2">Acyltransferase 3 domain-containing protein</fullName>
    </recommendedName>
</protein>
<dbReference type="AlphaFoldDB" id="A0AAC9JI05"/>
<dbReference type="GO" id="GO:0016020">
    <property type="term" value="C:membrane"/>
    <property type="evidence" value="ECO:0007669"/>
    <property type="project" value="TreeGrafter"/>
</dbReference>
<dbReference type="EMBL" id="CP018025">
    <property type="protein sequence ID" value="APD92188.1"/>
    <property type="molecule type" value="Genomic_DNA"/>
</dbReference>
<dbReference type="RefSeq" id="WP_071960801.1">
    <property type="nucleotide sequence ID" value="NZ_CP018025.1"/>
</dbReference>
<proteinExistence type="predicted"/>
<dbReference type="GO" id="GO:0000271">
    <property type="term" value="P:polysaccharide biosynthetic process"/>
    <property type="evidence" value="ECO:0007669"/>
    <property type="project" value="TreeGrafter"/>
</dbReference>
<name>A0AAC9JI05_9ALTE</name>
<evidence type="ECO:0000256" key="1">
    <source>
        <dbReference type="SAM" id="Phobius"/>
    </source>
</evidence>
<organism evidence="3 4">
    <name type="scientific">Alteromonas mediterranea</name>
    <dbReference type="NCBI Taxonomy" id="314275"/>
    <lineage>
        <taxon>Bacteria</taxon>
        <taxon>Pseudomonadati</taxon>
        <taxon>Pseudomonadota</taxon>
        <taxon>Gammaproteobacteria</taxon>
        <taxon>Alteromonadales</taxon>
        <taxon>Alteromonadaceae</taxon>
        <taxon>Alteromonas/Salinimonas group</taxon>
        <taxon>Alteromonas</taxon>
    </lineage>
</organism>
<dbReference type="PANTHER" id="PTHR23028:SF53">
    <property type="entry name" value="ACYL_TRANSF_3 DOMAIN-CONTAINING PROTEIN"/>
    <property type="match status" value="1"/>
</dbReference>
<evidence type="ECO:0000259" key="2">
    <source>
        <dbReference type="Pfam" id="PF01757"/>
    </source>
</evidence>
<evidence type="ECO:0000313" key="3">
    <source>
        <dbReference type="EMBL" id="APD92188.1"/>
    </source>
</evidence>
<reference evidence="3 4" key="1">
    <citation type="submission" date="2016-11" db="EMBL/GenBank/DDBJ databases">
        <title>Networking in microbes: conjugative elements and plasmids in the genus Alteromonas.</title>
        <authorList>
            <person name="Lopez-Perez M."/>
            <person name="Ramon-Marco N."/>
            <person name="Rodriguez-Valera F."/>
        </authorList>
    </citation>
    <scope>NUCLEOTIDE SEQUENCE [LARGE SCALE GENOMIC DNA]</scope>
    <source>
        <strain evidence="3 4">CP48</strain>
        <plasmid evidence="4">pamcp48-600</plasmid>
    </source>
</reference>
<dbReference type="InterPro" id="IPR050879">
    <property type="entry name" value="Acyltransferase_3"/>
</dbReference>
<keyword evidence="3" id="KW-0614">Plasmid</keyword>